<organism evidence="5 6">
    <name type="scientific">Virgibacillus profundi</name>
    <dbReference type="NCBI Taxonomy" id="2024555"/>
    <lineage>
        <taxon>Bacteria</taxon>
        <taxon>Bacillati</taxon>
        <taxon>Bacillota</taxon>
        <taxon>Bacilli</taxon>
        <taxon>Bacillales</taxon>
        <taxon>Bacillaceae</taxon>
        <taxon>Virgibacillus</taxon>
    </lineage>
</organism>
<evidence type="ECO:0000259" key="4">
    <source>
        <dbReference type="Pfam" id="PF11611"/>
    </source>
</evidence>
<evidence type="ECO:0000313" key="5">
    <source>
        <dbReference type="EMBL" id="PAV28971.1"/>
    </source>
</evidence>
<gene>
    <name evidence="5" type="ORF">CIL05_13400</name>
</gene>
<dbReference type="EMBL" id="NPOA01000009">
    <property type="protein sequence ID" value="PAV28971.1"/>
    <property type="molecule type" value="Genomic_DNA"/>
</dbReference>
<keyword evidence="1 3" id="KW-0732">Signal</keyword>
<dbReference type="InterPro" id="IPR029051">
    <property type="entry name" value="DUF4352"/>
</dbReference>
<dbReference type="InterPro" id="IPR029050">
    <property type="entry name" value="Immunoprotect_excell_Ig-like"/>
</dbReference>
<feature type="domain" description="DUF4352" evidence="4">
    <location>
        <begin position="72"/>
        <end position="162"/>
    </location>
</feature>
<evidence type="ECO:0000256" key="3">
    <source>
        <dbReference type="SAM" id="SignalP"/>
    </source>
</evidence>
<evidence type="ECO:0000256" key="2">
    <source>
        <dbReference type="SAM" id="MobiDB-lite"/>
    </source>
</evidence>
<dbReference type="RefSeq" id="WP_095656062.1">
    <property type="nucleotide sequence ID" value="NZ_NPOA01000009.1"/>
</dbReference>
<feature type="signal peptide" evidence="3">
    <location>
        <begin position="1"/>
        <end position="20"/>
    </location>
</feature>
<feature type="region of interest" description="Disordered" evidence="2">
    <location>
        <begin position="19"/>
        <end position="49"/>
    </location>
</feature>
<dbReference type="OrthoDB" id="2937049at2"/>
<dbReference type="AlphaFoldDB" id="A0A2A2IAE8"/>
<dbReference type="Proteomes" id="UP000218887">
    <property type="component" value="Unassembled WGS sequence"/>
</dbReference>
<keyword evidence="6" id="KW-1185">Reference proteome</keyword>
<reference evidence="5 6" key="1">
    <citation type="submission" date="2017-08" db="EMBL/GenBank/DDBJ databases">
        <title>Virgibacillus indicus sp. nov. and Virgibacillus profoundi sp. nov, two moderately halophilic bacteria isolated from marine sediment by using the Microfluidic Streak Plate.</title>
        <authorList>
            <person name="Xu B."/>
            <person name="Hu B."/>
            <person name="Wang J."/>
            <person name="Zhu Y."/>
            <person name="Huang L."/>
            <person name="Du W."/>
            <person name="Huang Y."/>
        </authorList>
    </citation>
    <scope>NUCLEOTIDE SEQUENCE [LARGE SCALE GENOMIC DNA]</scope>
    <source>
        <strain evidence="5 6">IO3-P3-H5</strain>
    </source>
</reference>
<name>A0A2A2IAE8_9BACI</name>
<feature type="chain" id="PRO_5038664164" description="DUF4352 domain-containing protein" evidence="3">
    <location>
        <begin position="21"/>
        <end position="195"/>
    </location>
</feature>
<dbReference type="Gene3D" id="2.60.40.1240">
    <property type="match status" value="1"/>
</dbReference>
<evidence type="ECO:0000256" key="1">
    <source>
        <dbReference type="ARBA" id="ARBA00022729"/>
    </source>
</evidence>
<comment type="caution">
    <text evidence="5">The sequence shown here is derived from an EMBL/GenBank/DDBJ whole genome shotgun (WGS) entry which is preliminary data.</text>
</comment>
<accession>A0A2A2IAE8</accession>
<dbReference type="Pfam" id="PF11611">
    <property type="entry name" value="DUF4352"/>
    <property type="match status" value="1"/>
</dbReference>
<protein>
    <recommendedName>
        <fullName evidence="4">DUF4352 domain-containing protein</fullName>
    </recommendedName>
</protein>
<evidence type="ECO:0000313" key="6">
    <source>
        <dbReference type="Proteomes" id="UP000218887"/>
    </source>
</evidence>
<proteinExistence type="predicted"/>
<feature type="compositionally biased region" description="Acidic residues" evidence="2">
    <location>
        <begin position="20"/>
        <end position="46"/>
    </location>
</feature>
<sequence>MKKLLLILLAAIFVAGCSDNGEDTNSEPSENEGTSETETEDENTETENEKKAIYQIGETADITSDVYGFPYQVTVNSFELTTESVDGLSLEDLNYSAEEGARFAVANVTIKNTGDSSFVPQDKISAQLFLENEYDLPSEDDTFKERYEELAPGDEITGNLVYTDSYFYENEVVYLTYEAEAIDDETKFELPIQEE</sequence>
<dbReference type="PROSITE" id="PS51257">
    <property type="entry name" value="PROKAR_LIPOPROTEIN"/>
    <property type="match status" value="1"/>
</dbReference>